<dbReference type="SUPFAM" id="SSF55957">
    <property type="entry name" value="Phosphoglucomutase, C-terminal domain"/>
    <property type="match status" value="1"/>
</dbReference>
<evidence type="ECO:0000313" key="7">
    <source>
        <dbReference type="EMBL" id="MBN8798934.1"/>
    </source>
</evidence>
<dbReference type="InterPro" id="IPR005843">
    <property type="entry name" value="A-D-PHexomutase_C"/>
</dbReference>
<dbReference type="Gene3D" id="3.30.310.50">
    <property type="entry name" value="Alpha-D-phosphohexomutase, C-terminal domain"/>
    <property type="match status" value="1"/>
</dbReference>
<proteinExistence type="predicted"/>
<comment type="cofactor">
    <cofactor evidence="1">
        <name>Mg(2+)</name>
        <dbReference type="ChEBI" id="CHEBI:18420"/>
    </cofactor>
</comment>
<evidence type="ECO:0000256" key="5">
    <source>
        <dbReference type="ARBA" id="ARBA00023235"/>
    </source>
</evidence>
<comment type="caution">
    <text evidence="7">The sequence shown here is derived from an EMBL/GenBank/DDBJ whole genome shotgun (WGS) entry which is preliminary data.</text>
</comment>
<protein>
    <recommendedName>
        <fullName evidence="6">Alpha-D-phosphohexomutase C-terminal domain-containing protein</fullName>
    </recommendedName>
</protein>
<dbReference type="PANTHER" id="PTHR43771">
    <property type="entry name" value="PHOSPHOMANNOMUTASE"/>
    <property type="match status" value="1"/>
</dbReference>
<keyword evidence="5" id="KW-0413">Isomerase</keyword>
<feature type="non-terminal residue" evidence="7">
    <location>
        <position position="1"/>
    </location>
</feature>
<keyword evidence="4" id="KW-0460">Magnesium</keyword>
<dbReference type="GO" id="GO:0016868">
    <property type="term" value="F:intramolecular phosphotransferase activity"/>
    <property type="evidence" value="ECO:0007669"/>
    <property type="project" value="InterPro"/>
</dbReference>
<dbReference type="Pfam" id="PF00408">
    <property type="entry name" value="PGM_PMM_IV"/>
    <property type="match status" value="1"/>
</dbReference>
<feature type="domain" description="Alpha-D-phosphohexomutase C-terminal" evidence="6">
    <location>
        <begin position="9"/>
        <end position="53"/>
    </location>
</feature>
<dbReference type="EMBL" id="JAFKMG010000578">
    <property type="protein sequence ID" value="MBN8798934.1"/>
    <property type="molecule type" value="Genomic_DNA"/>
</dbReference>
<dbReference type="GO" id="GO:0046872">
    <property type="term" value="F:metal ion binding"/>
    <property type="evidence" value="ECO:0007669"/>
    <property type="project" value="UniProtKB-KW"/>
</dbReference>
<evidence type="ECO:0000256" key="2">
    <source>
        <dbReference type="ARBA" id="ARBA00022553"/>
    </source>
</evidence>
<sequence length="68" mass="7305">PFAGARISTIDGLRADFGDGCGLVRASNTTPVLVLRFEADDEAALERIKGLFRDQLRQVLPAGTELGF</sequence>
<organism evidence="7 8">
    <name type="scientific">Stenotrophomonas nitritireducens</name>
    <dbReference type="NCBI Taxonomy" id="83617"/>
    <lineage>
        <taxon>Bacteria</taxon>
        <taxon>Pseudomonadati</taxon>
        <taxon>Pseudomonadota</taxon>
        <taxon>Gammaproteobacteria</taxon>
        <taxon>Lysobacterales</taxon>
        <taxon>Lysobacteraceae</taxon>
        <taxon>Stenotrophomonas</taxon>
    </lineage>
</organism>
<keyword evidence="3" id="KW-0479">Metal-binding</keyword>
<accession>A0A9D8KV11</accession>
<reference evidence="7" key="1">
    <citation type="submission" date="2021-02" db="EMBL/GenBank/DDBJ databases">
        <title>Thiocyanate and organic carbon inputs drive convergent selection for specific autotrophic Afipia and Thiobacillus strains within complex microbiomes.</title>
        <authorList>
            <person name="Huddy R.J."/>
            <person name="Sachdeva R."/>
            <person name="Kadzinga F."/>
            <person name="Kantor R.S."/>
            <person name="Harrison S.T.L."/>
            <person name="Banfield J.F."/>
        </authorList>
    </citation>
    <scope>NUCLEOTIDE SEQUENCE</scope>
    <source>
        <strain evidence="7">SCN18_10_11_15_R1_P_69_7</strain>
    </source>
</reference>
<evidence type="ECO:0000313" key="8">
    <source>
        <dbReference type="Proteomes" id="UP000664815"/>
    </source>
</evidence>
<dbReference type="Proteomes" id="UP000664815">
    <property type="component" value="Unassembled WGS sequence"/>
</dbReference>
<evidence type="ECO:0000256" key="3">
    <source>
        <dbReference type="ARBA" id="ARBA00022723"/>
    </source>
</evidence>
<evidence type="ECO:0000256" key="4">
    <source>
        <dbReference type="ARBA" id="ARBA00022842"/>
    </source>
</evidence>
<dbReference type="PANTHER" id="PTHR43771:SF2">
    <property type="entry name" value="PHOSPHOMANNOMUTASE_PHOSPHOGLUCOMUTASE"/>
    <property type="match status" value="1"/>
</dbReference>
<dbReference type="InterPro" id="IPR036900">
    <property type="entry name" value="A-D-PHexomutase_C_sf"/>
</dbReference>
<evidence type="ECO:0000259" key="6">
    <source>
        <dbReference type="Pfam" id="PF00408"/>
    </source>
</evidence>
<dbReference type="AlphaFoldDB" id="A0A9D8KV11"/>
<name>A0A9D8KV11_9GAMM</name>
<keyword evidence="2" id="KW-0597">Phosphoprotein</keyword>
<gene>
    <name evidence="7" type="ORF">J0H45_06200</name>
</gene>
<evidence type="ECO:0000256" key="1">
    <source>
        <dbReference type="ARBA" id="ARBA00001946"/>
    </source>
</evidence>